<reference evidence="6 7" key="1">
    <citation type="submission" date="2019-09" db="EMBL/GenBank/DDBJ databases">
        <title>Bird 10,000 Genomes (B10K) Project - Family phase.</title>
        <authorList>
            <person name="Zhang G."/>
        </authorList>
    </citation>
    <scope>NUCLEOTIDE SEQUENCE [LARGE SCALE GENOMIC DNA]</scope>
    <source>
        <strain evidence="6">B10K-DU-002-32</strain>
        <tissue evidence="6">Muscle</tissue>
    </source>
</reference>
<keyword evidence="6" id="KW-0808">Transferase</keyword>
<dbReference type="Gene3D" id="1.10.510.10">
    <property type="entry name" value="Transferase(Phosphotransferase) domain 1"/>
    <property type="match status" value="1"/>
</dbReference>
<keyword evidence="7" id="KW-1185">Reference proteome</keyword>
<dbReference type="PANTHER" id="PTHR45832:SF22">
    <property type="entry name" value="SERINE_THREONINE-PROTEIN KINASE SAMKA-RELATED"/>
    <property type="match status" value="1"/>
</dbReference>
<evidence type="ECO:0000313" key="6">
    <source>
        <dbReference type="EMBL" id="NXO64925.1"/>
    </source>
</evidence>
<accession>A0A7L1TU05</accession>
<dbReference type="PROSITE" id="PS00108">
    <property type="entry name" value="PROTEIN_KINASE_ST"/>
    <property type="match status" value="1"/>
</dbReference>
<dbReference type="PROSITE" id="PS50011">
    <property type="entry name" value="PROTEIN_KINASE_DOM"/>
    <property type="match status" value="1"/>
</dbReference>
<dbReference type="AlphaFoldDB" id="A0A7L1TU05"/>
<evidence type="ECO:0000259" key="5">
    <source>
        <dbReference type="PROSITE" id="PS50011"/>
    </source>
</evidence>
<comment type="similarity">
    <text evidence="1">Belongs to the protein kinase superfamily. STE Ser/Thr protein kinase family. STE20 subfamily.</text>
</comment>
<evidence type="ECO:0000313" key="7">
    <source>
        <dbReference type="Proteomes" id="UP000579685"/>
    </source>
</evidence>
<evidence type="ECO:0000256" key="2">
    <source>
        <dbReference type="ARBA" id="ARBA00012513"/>
    </source>
</evidence>
<dbReference type="SUPFAM" id="SSF56112">
    <property type="entry name" value="Protein kinase-like (PK-like)"/>
    <property type="match status" value="1"/>
</dbReference>
<dbReference type="Pfam" id="PF00069">
    <property type="entry name" value="Pkinase"/>
    <property type="match status" value="1"/>
</dbReference>
<evidence type="ECO:0000256" key="1">
    <source>
        <dbReference type="ARBA" id="ARBA00008874"/>
    </source>
</evidence>
<dbReference type="InterPro" id="IPR051931">
    <property type="entry name" value="PAK3-like"/>
</dbReference>
<feature type="non-terminal residue" evidence="6">
    <location>
        <position position="94"/>
    </location>
</feature>
<dbReference type="EC" id="2.7.11.1" evidence="2"/>
<keyword evidence="4" id="KW-0067">ATP-binding</keyword>
<evidence type="ECO:0000256" key="3">
    <source>
        <dbReference type="ARBA" id="ARBA00022741"/>
    </source>
</evidence>
<dbReference type="Proteomes" id="UP000579685">
    <property type="component" value="Unassembled WGS sequence"/>
</dbReference>
<dbReference type="InterPro" id="IPR000719">
    <property type="entry name" value="Prot_kinase_dom"/>
</dbReference>
<keyword evidence="3" id="KW-0547">Nucleotide-binding</keyword>
<dbReference type="PANTHER" id="PTHR45832">
    <property type="entry name" value="SERINE/THREONINE-PROTEIN KINASE SAMKA-RELATED-RELATED"/>
    <property type="match status" value="1"/>
</dbReference>
<feature type="domain" description="Protein kinase" evidence="5">
    <location>
        <begin position="1"/>
        <end position="94"/>
    </location>
</feature>
<sequence>LQGLAFLHANEVIHRDIKSNNILLGRDGSVKLGGCCWSRAALQGGGQSKRRSMVGTTCWMAPEVVHREPYSPKVDTWSLGIMAIEMAKGEAPYI</sequence>
<feature type="non-terminal residue" evidence="6">
    <location>
        <position position="1"/>
    </location>
</feature>
<dbReference type="EMBL" id="VXBQ01005049">
    <property type="protein sequence ID" value="NXO64925.1"/>
    <property type="molecule type" value="Genomic_DNA"/>
</dbReference>
<gene>
    <name evidence="6" type="primary">Pak3_2</name>
    <name evidence="6" type="ORF">PHANIT_R02202</name>
</gene>
<proteinExistence type="inferred from homology"/>
<name>A0A7L1TU05_PHANI</name>
<evidence type="ECO:0000256" key="4">
    <source>
        <dbReference type="ARBA" id="ARBA00022840"/>
    </source>
</evidence>
<organism evidence="6 7">
    <name type="scientific">Phainopepla nitens</name>
    <name type="common">Phainopepla</name>
    <dbReference type="NCBI Taxonomy" id="161653"/>
    <lineage>
        <taxon>Eukaryota</taxon>
        <taxon>Metazoa</taxon>
        <taxon>Chordata</taxon>
        <taxon>Craniata</taxon>
        <taxon>Vertebrata</taxon>
        <taxon>Euteleostomi</taxon>
        <taxon>Archelosauria</taxon>
        <taxon>Archosauria</taxon>
        <taxon>Dinosauria</taxon>
        <taxon>Saurischia</taxon>
        <taxon>Theropoda</taxon>
        <taxon>Coelurosauria</taxon>
        <taxon>Aves</taxon>
        <taxon>Neognathae</taxon>
        <taxon>Neoaves</taxon>
        <taxon>Telluraves</taxon>
        <taxon>Australaves</taxon>
        <taxon>Passeriformes</taxon>
        <taxon>Bombycillidae</taxon>
        <taxon>Phainopepla</taxon>
    </lineage>
</organism>
<dbReference type="InterPro" id="IPR008271">
    <property type="entry name" value="Ser/Thr_kinase_AS"/>
</dbReference>
<comment type="caution">
    <text evidence="6">The sequence shown here is derived from an EMBL/GenBank/DDBJ whole genome shotgun (WGS) entry which is preliminary data.</text>
</comment>
<keyword evidence="6" id="KW-0418">Kinase</keyword>
<protein>
    <recommendedName>
        <fullName evidence="2">non-specific serine/threonine protein kinase</fullName>
        <ecNumber evidence="2">2.7.11.1</ecNumber>
    </recommendedName>
</protein>
<dbReference type="InterPro" id="IPR011009">
    <property type="entry name" value="Kinase-like_dom_sf"/>
</dbReference>
<dbReference type="GO" id="GO:0004674">
    <property type="term" value="F:protein serine/threonine kinase activity"/>
    <property type="evidence" value="ECO:0007669"/>
    <property type="project" value="UniProtKB-EC"/>
</dbReference>
<dbReference type="GO" id="GO:0005524">
    <property type="term" value="F:ATP binding"/>
    <property type="evidence" value="ECO:0007669"/>
    <property type="project" value="UniProtKB-KW"/>
</dbReference>